<dbReference type="Proteomes" id="UP000271053">
    <property type="component" value="Segment"/>
</dbReference>
<proteinExistence type="predicted"/>
<accession>A0A345N016</accession>
<reference evidence="1 2" key="1">
    <citation type="submission" date="2018-07" db="EMBL/GenBank/DDBJ databases">
        <title>Uncovering a Universe of Circular DNA Viruses in Animal Metagenomes.</title>
        <authorList>
            <person name="Tisza M."/>
            <person name="Buck C."/>
            <person name="Pastrana D."/>
            <person name="Welch N."/>
            <person name="Peretti A."/>
        </authorList>
    </citation>
    <scope>NUCLEOTIDE SEQUENCE [LARGE SCALE GENOMIC DNA]</scope>
    <source>
        <strain evidence="1">Ctbe77</strain>
    </source>
</reference>
<organism evidence="1 2">
    <name type="scientific">Cressdnaviricota sp</name>
    <dbReference type="NCBI Taxonomy" id="2748378"/>
    <lineage>
        <taxon>Viruses</taxon>
        <taxon>Monodnaviria</taxon>
        <taxon>Shotokuvirae</taxon>
        <taxon>Cressdnaviricota</taxon>
    </lineage>
</organism>
<evidence type="ECO:0000313" key="2">
    <source>
        <dbReference type="Proteomes" id="UP000271053"/>
    </source>
</evidence>
<name>A0A345N016_9VIRU</name>
<sequence>MGSPGIELFERYFCPASLEAQRRCLYTLGLRRFRLKPQRPRLISEVAATESRADRGRLNPVRRRRVALRKGRDRRRTKRLRRLRIAI</sequence>
<keyword evidence="2" id="KW-1185">Reference proteome</keyword>
<dbReference type="EMBL" id="MH617488">
    <property type="protein sequence ID" value="AXH76966.1"/>
    <property type="molecule type" value="Genomic_DNA"/>
</dbReference>
<evidence type="ECO:0000313" key="1">
    <source>
        <dbReference type="EMBL" id="AXH76966.1"/>
    </source>
</evidence>
<protein>
    <submittedName>
        <fullName evidence="1">Uncharacterized protein</fullName>
    </submittedName>
</protein>